<evidence type="ECO:0008006" key="3">
    <source>
        <dbReference type="Google" id="ProtNLM"/>
    </source>
</evidence>
<keyword evidence="2" id="KW-1185">Reference proteome</keyword>
<organism evidence="1 2">
    <name type="scientific">Tautonia plasticadhaerens</name>
    <dbReference type="NCBI Taxonomy" id="2527974"/>
    <lineage>
        <taxon>Bacteria</taxon>
        <taxon>Pseudomonadati</taxon>
        <taxon>Planctomycetota</taxon>
        <taxon>Planctomycetia</taxon>
        <taxon>Isosphaerales</taxon>
        <taxon>Isosphaeraceae</taxon>
        <taxon>Tautonia</taxon>
    </lineage>
</organism>
<accession>A0A518HCA8</accession>
<reference evidence="1 2" key="1">
    <citation type="submission" date="2019-02" db="EMBL/GenBank/DDBJ databases">
        <title>Deep-cultivation of Planctomycetes and their phenomic and genomic characterization uncovers novel biology.</title>
        <authorList>
            <person name="Wiegand S."/>
            <person name="Jogler M."/>
            <person name="Boedeker C."/>
            <person name="Pinto D."/>
            <person name="Vollmers J."/>
            <person name="Rivas-Marin E."/>
            <person name="Kohn T."/>
            <person name="Peeters S.H."/>
            <person name="Heuer A."/>
            <person name="Rast P."/>
            <person name="Oberbeckmann S."/>
            <person name="Bunk B."/>
            <person name="Jeske O."/>
            <person name="Meyerdierks A."/>
            <person name="Storesund J.E."/>
            <person name="Kallscheuer N."/>
            <person name="Luecker S."/>
            <person name="Lage O.M."/>
            <person name="Pohl T."/>
            <person name="Merkel B.J."/>
            <person name="Hornburger P."/>
            <person name="Mueller R.-W."/>
            <person name="Bruemmer F."/>
            <person name="Labrenz M."/>
            <person name="Spormann A.M."/>
            <person name="Op den Camp H."/>
            <person name="Overmann J."/>
            <person name="Amann R."/>
            <person name="Jetten M.S.M."/>
            <person name="Mascher T."/>
            <person name="Medema M.H."/>
            <person name="Devos D.P."/>
            <person name="Kaster A.-K."/>
            <person name="Ovreas L."/>
            <person name="Rohde M."/>
            <person name="Galperin M.Y."/>
            <person name="Jogler C."/>
        </authorList>
    </citation>
    <scope>NUCLEOTIDE SEQUENCE [LARGE SCALE GENOMIC DNA]</scope>
    <source>
        <strain evidence="1 2">ElP</strain>
    </source>
</reference>
<protein>
    <recommendedName>
        <fullName evidence="3">BON domain-containing protein</fullName>
    </recommendedName>
</protein>
<dbReference type="Proteomes" id="UP000317835">
    <property type="component" value="Chromosome"/>
</dbReference>
<dbReference type="KEGG" id="tpla:ElP_64460"/>
<dbReference type="RefSeq" id="WP_145277017.1">
    <property type="nucleotide sequence ID" value="NZ_CP036426.1"/>
</dbReference>
<sequence length="117" mass="12523">MIGRLSRVAALLGALAVSFGIGWAVGGLQGETNAYHRRFLDDRALLKPILAADPAFSGVEIEELSIGAASLSGEVDSAEDLDRLRAEVIRVFGESRVEEIMDGVSVDEDERPQTPGR</sequence>
<dbReference type="EMBL" id="CP036426">
    <property type="protein sequence ID" value="QDV38491.1"/>
    <property type="molecule type" value="Genomic_DNA"/>
</dbReference>
<evidence type="ECO:0000313" key="1">
    <source>
        <dbReference type="EMBL" id="QDV38491.1"/>
    </source>
</evidence>
<proteinExistence type="predicted"/>
<evidence type="ECO:0000313" key="2">
    <source>
        <dbReference type="Proteomes" id="UP000317835"/>
    </source>
</evidence>
<gene>
    <name evidence="1" type="ORF">ElP_64460</name>
</gene>
<dbReference type="AlphaFoldDB" id="A0A518HCA8"/>
<name>A0A518HCA8_9BACT</name>
<dbReference type="OrthoDB" id="291974at2"/>